<proteinExistence type="predicted"/>
<dbReference type="Gene3D" id="3.40.50.150">
    <property type="entry name" value="Vaccinia Virus protein VP39"/>
    <property type="match status" value="1"/>
</dbReference>
<dbReference type="PANTHER" id="PTHR43591">
    <property type="entry name" value="METHYLTRANSFERASE"/>
    <property type="match status" value="1"/>
</dbReference>
<dbReference type="EMBL" id="CP018221">
    <property type="protein sequence ID" value="API60100.1"/>
    <property type="molecule type" value="Genomic_DNA"/>
</dbReference>
<dbReference type="Pfam" id="PF13649">
    <property type="entry name" value="Methyltransf_25"/>
    <property type="match status" value="1"/>
</dbReference>
<reference evidence="3" key="1">
    <citation type="submission" date="2016-11" db="EMBL/GenBank/DDBJ databases">
        <title>Complete Genome Sequence of alachlor-degrading Sphingomonas sp. strain JJ-A5.</title>
        <authorList>
            <person name="Lee H."/>
            <person name="Ka J.-O."/>
        </authorList>
    </citation>
    <scope>NUCLEOTIDE SEQUENCE [LARGE SCALE GENOMIC DNA]</scope>
    <source>
        <strain evidence="3">JJ-A5</strain>
    </source>
</reference>
<keyword evidence="2" id="KW-0489">Methyltransferase</keyword>
<dbReference type="GO" id="GO:0008168">
    <property type="term" value="F:methyltransferase activity"/>
    <property type="evidence" value="ECO:0007669"/>
    <property type="project" value="UniProtKB-KW"/>
</dbReference>
<dbReference type="OrthoDB" id="9777638at2"/>
<dbReference type="AlphaFoldDB" id="A0A1L3ZWW0"/>
<dbReference type="CDD" id="cd02440">
    <property type="entry name" value="AdoMet_MTases"/>
    <property type="match status" value="1"/>
</dbReference>
<evidence type="ECO:0000313" key="3">
    <source>
        <dbReference type="Proteomes" id="UP000182063"/>
    </source>
</evidence>
<dbReference type="PANTHER" id="PTHR43591:SF24">
    <property type="entry name" value="2-METHOXY-6-POLYPRENYL-1,4-BENZOQUINOL METHYLASE, MITOCHONDRIAL"/>
    <property type="match status" value="1"/>
</dbReference>
<evidence type="ECO:0000313" key="2">
    <source>
        <dbReference type="EMBL" id="API60100.1"/>
    </source>
</evidence>
<dbReference type="KEGG" id="sphj:BSL82_12945"/>
<dbReference type="InterPro" id="IPR041698">
    <property type="entry name" value="Methyltransf_25"/>
</dbReference>
<dbReference type="STRING" id="1921510.BSL82_12945"/>
<dbReference type="SUPFAM" id="SSF53335">
    <property type="entry name" value="S-adenosyl-L-methionine-dependent methyltransferases"/>
    <property type="match status" value="1"/>
</dbReference>
<name>A0A1L3ZWW0_9SPHN</name>
<dbReference type="InterPro" id="IPR029063">
    <property type="entry name" value="SAM-dependent_MTases_sf"/>
</dbReference>
<organism evidence="2 3">
    <name type="scientific">Tardibacter chloracetimidivorans</name>
    <dbReference type="NCBI Taxonomy" id="1921510"/>
    <lineage>
        <taxon>Bacteria</taxon>
        <taxon>Pseudomonadati</taxon>
        <taxon>Pseudomonadota</taxon>
        <taxon>Alphaproteobacteria</taxon>
        <taxon>Sphingomonadales</taxon>
        <taxon>Sphingomonadaceae</taxon>
        <taxon>Tardibacter</taxon>
    </lineage>
</organism>
<accession>A0A1L3ZWW0</accession>
<dbReference type="Proteomes" id="UP000182063">
    <property type="component" value="Chromosome"/>
</dbReference>
<sequence>MTEAGRDKGGLAAHDWAGDAGARWLAQLDRFESMIEPLGQALLAQAGYAPGERVVDVGCGGGWTTRQIAAAVGDSGLALGLDISPDLVAAASDRAQRAGLAQIRFEQGDAATAMPVEAPFDRLFSRFGLMFFPQPYPAFANLRRMLRDGGRLDIATWAPIAENPWQRSVMSIIGAHIDLPAPEPRAPGPFALGEQDYVTDLLQSAGFTGIAFDTWSGNLRVGGPGSDPASAAQFVLDGMQIGDLIGSSSAEAHAAILGSLVELFERHSDGDGVRMGAKAWLVNARA</sequence>
<evidence type="ECO:0000259" key="1">
    <source>
        <dbReference type="Pfam" id="PF13649"/>
    </source>
</evidence>
<keyword evidence="3" id="KW-1185">Reference proteome</keyword>
<feature type="domain" description="Methyltransferase" evidence="1">
    <location>
        <begin position="54"/>
        <end position="150"/>
    </location>
</feature>
<dbReference type="GO" id="GO:0032259">
    <property type="term" value="P:methylation"/>
    <property type="evidence" value="ECO:0007669"/>
    <property type="project" value="UniProtKB-KW"/>
</dbReference>
<dbReference type="RefSeq" id="WP_072597885.1">
    <property type="nucleotide sequence ID" value="NZ_CP018221.1"/>
</dbReference>
<keyword evidence="2" id="KW-0808">Transferase</keyword>
<gene>
    <name evidence="2" type="ORF">BSL82_12945</name>
</gene>
<protein>
    <submittedName>
        <fullName evidence="2">SAM-dependent methyltransferase</fullName>
    </submittedName>
</protein>